<dbReference type="Proteomes" id="UP000478052">
    <property type="component" value="Unassembled WGS sequence"/>
</dbReference>
<dbReference type="AlphaFoldDB" id="A0A6G0ZMW8"/>
<evidence type="ECO:0000313" key="3">
    <source>
        <dbReference type="Proteomes" id="UP000478052"/>
    </source>
</evidence>
<evidence type="ECO:0000256" key="1">
    <source>
        <dbReference type="SAM" id="MobiDB-lite"/>
    </source>
</evidence>
<keyword evidence="3" id="KW-1185">Reference proteome</keyword>
<feature type="region of interest" description="Disordered" evidence="1">
    <location>
        <begin position="71"/>
        <end position="90"/>
    </location>
</feature>
<accession>A0A6G0ZMW8</accession>
<keyword evidence="2" id="KW-0548">Nucleotidyltransferase</keyword>
<name>A0A6G0ZMW8_APHCR</name>
<comment type="caution">
    <text evidence="2">The sequence shown here is derived from an EMBL/GenBank/DDBJ whole genome shotgun (WGS) entry which is preliminary data.</text>
</comment>
<gene>
    <name evidence="2" type="ORF">FWK35_00005621</name>
</gene>
<keyword evidence="2" id="KW-0695">RNA-directed DNA polymerase</keyword>
<dbReference type="EMBL" id="VUJU01000164">
    <property type="protein sequence ID" value="KAF0772527.1"/>
    <property type="molecule type" value="Genomic_DNA"/>
</dbReference>
<reference evidence="2 3" key="1">
    <citation type="submission" date="2019-08" db="EMBL/GenBank/DDBJ databases">
        <title>Whole genome of Aphis craccivora.</title>
        <authorList>
            <person name="Voronova N.V."/>
            <person name="Shulinski R.S."/>
            <person name="Bandarenka Y.V."/>
            <person name="Zhorov D.G."/>
            <person name="Warner D."/>
        </authorList>
    </citation>
    <scope>NUCLEOTIDE SEQUENCE [LARGE SCALE GENOMIC DNA]</scope>
    <source>
        <strain evidence="2">180601</strain>
        <tissue evidence="2">Whole Body</tissue>
    </source>
</reference>
<proteinExistence type="predicted"/>
<sequence>MDYYTMQRKLRIFENKIWTVICGPICYDNEKKNGGESIAKICKKKWTWHQVVLESTVKGPQGRPRKRWLDVMEGGHGQNGNSKIERTISR</sequence>
<protein>
    <submittedName>
        <fullName evidence="2">Reverse transcriptase domain-containing protein</fullName>
    </submittedName>
</protein>
<dbReference type="GO" id="GO:0003964">
    <property type="term" value="F:RNA-directed DNA polymerase activity"/>
    <property type="evidence" value="ECO:0007669"/>
    <property type="project" value="UniProtKB-KW"/>
</dbReference>
<organism evidence="2 3">
    <name type="scientific">Aphis craccivora</name>
    <name type="common">Cowpea aphid</name>
    <dbReference type="NCBI Taxonomy" id="307492"/>
    <lineage>
        <taxon>Eukaryota</taxon>
        <taxon>Metazoa</taxon>
        <taxon>Ecdysozoa</taxon>
        <taxon>Arthropoda</taxon>
        <taxon>Hexapoda</taxon>
        <taxon>Insecta</taxon>
        <taxon>Pterygota</taxon>
        <taxon>Neoptera</taxon>
        <taxon>Paraneoptera</taxon>
        <taxon>Hemiptera</taxon>
        <taxon>Sternorrhyncha</taxon>
        <taxon>Aphidomorpha</taxon>
        <taxon>Aphidoidea</taxon>
        <taxon>Aphididae</taxon>
        <taxon>Aphidini</taxon>
        <taxon>Aphis</taxon>
        <taxon>Aphis</taxon>
    </lineage>
</organism>
<evidence type="ECO:0000313" key="2">
    <source>
        <dbReference type="EMBL" id="KAF0772527.1"/>
    </source>
</evidence>
<keyword evidence="2" id="KW-0808">Transferase</keyword>